<dbReference type="EMBL" id="AP012213">
    <property type="protein sequence ID" value="BAO38253.2"/>
    <property type="molecule type" value="Genomic_DNA"/>
</dbReference>
<dbReference type="InterPro" id="IPR038108">
    <property type="entry name" value="RPN13_DEUBAD_sf"/>
</dbReference>
<dbReference type="Gene3D" id="1.10.2020.20">
    <property type="match status" value="1"/>
</dbReference>
<reference evidence="8 9" key="1">
    <citation type="journal article" date="2015" name="Biotechnol. Biofuels">
        <title>Genetic basis of the highly efficient yeast Kluyveromyces marxianus: complete genome sequence and transcriptome analyses.</title>
        <authorList>
            <person name="Lertwattanasakul N."/>
            <person name="Kosaka T."/>
            <person name="Hosoyama A."/>
            <person name="Suzuki Y."/>
            <person name="Rodrussamee N."/>
            <person name="Matsutani M."/>
            <person name="Murata M."/>
            <person name="Fujimoto N."/>
            <person name="Suprayogi"/>
            <person name="Tsuchikane K."/>
            <person name="Limtong S."/>
            <person name="Fujita N."/>
            <person name="Yamada M."/>
        </authorList>
    </citation>
    <scope>NUCLEOTIDE SEQUENCE [LARGE SCALE GENOMIC DNA]</scope>
    <source>
        <strain evidence="9">DMKU3-1042 / BCC 29191 / NBRC 104275</strain>
    </source>
</reference>
<dbReference type="AlphaFoldDB" id="W0T5B4"/>
<dbReference type="InterPro" id="IPR006773">
    <property type="entry name" value="Rpn13/ADRM1"/>
</dbReference>
<dbReference type="GeneID" id="34714288"/>
<accession>W0T5B4</accession>
<keyword evidence="4 8" id="KW-0647">Proteasome</keyword>
<organism evidence="8 9">
    <name type="scientific">Kluyveromyces marxianus (strain DMKU3-1042 / BCC 29191 / NBRC 104275)</name>
    <name type="common">Yeast</name>
    <name type="synonym">Candida kefyr</name>
    <dbReference type="NCBI Taxonomy" id="1003335"/>
    <lineage>
        <taxon>Eukaryota</taxon>
        <taxon>Fungi</taxon>
        <taxon>Dikarya</taxon>
        <taxon>Ascomycota</taxon>
        <taxon>Saccharomycotina</taxon>
        <taxon>Saccharomycetes</taxon>
        <taxon>Saccharomycetales</taxon>
        <taxon>Saccharomycetaceae</taxon>
        <taxon>Kluyveromyces</taxon>
    </lineage>
</organism>
<dbReference type="InterPro" id="IPR044868">
    <property type="entry name" value="Rpn13/ADRM1_Pru"/>
</dbReference>
<dbReference type="PROSITE" id="PS51917">
    <property type="entry name" value="PRU"/>
    <property type="match status" value="1"/>
</dbReference>
<dbReference type="GO" id="GO:0061133">
    <property type="term" value="F:endopeptidase activator activity"/>
    <property type="evidence" value="ECO:0007669"/>
    <property type="project" value="TreeGrafter"/>
</dbReference>
<name>W0T5B4_KLUMD</name>
<gene>
    <name evidence="8" type="primary">RPN13</name>
    <name evidence="8" type="ORF">KLMA_10631</name>
</gene>
<feature type="region of interest" description="Disordered" evidence="6">
    <location>
        <begin position="269"/>
        <end position="295"/>
    </location>
</feature>
<evidence type="ECO:0000256" key="6">
    <source>
        <dbReference type="SAM" id="MobiDB-lite"/>
    </source>
</evidence>
<sequence length="295" mass="33511">MTETIEFRAGKCDYNEESKICTPKPMKGKIVIKPSEEAQGFYDFKWSTKEKTAGSSVDPIEFILIPGETKWVDIKSSKNGRILCLLFSSGEKWFFWLQDKHVGTESLNEWSQKDKELLAKLQKLLEFEEEEEEEVTQPEAEAEAEKMDVDQTEDEQKPSENEKASDEQPKAASNPFIPIKHLSDFLTKDMLVKHIESLSEDSKELQSLYTCLPEDIEKNKGNLIKCVRGPFFQQAVDTLDQATKQSFAGQQLSSMFGYPYAGEGPQALIRGLREKGLKEKEKETKETGSSEDGNK</sequence>
<evidence type="ECO:0000256" key="1">
    <source>
        <dbReference type="ARBA" id="ARBA00004123"/>
    </source>
</evidence>
<dbReference type="VEuPathDB" id="FungiDB:KLMA_10631"/>
<dbReference type="Proteomes" id="UP000065495">
    <property type="component" value="Chromosome 1"/>
</dbReference>
<evidence type="ECO:0000256" key="4">
    <source>
        <dbReference type="ARBA" id="ARBA00022942"/>
    </source>
</evidence>
<evidence type="ECO:0000313" key="9">
    <source>
        <dbReference type="Proteomes" id="UP000065495"/>
    </source>
</evidence>
<keyword evidence="3" id="KW-0963">Cytoplasm</keyword>
<dbReference type="PANTHER" id="PTHR12225">
    <property type="entry name" value="ADHESION REGULATING MOLECULE 1 110 KDA CELL MEMBRANE GLYCOPROTEIN"/>
    <property type="match status" value="1"/>
</dbReference>
<protein>
    <submittedName>
        <fullName evidence="8">26S proteasome regulatory subunit RPN13</fullName>
    </submittedName>
</protein>
<evidence type="ECO:0000256" key="3">
    <source>
        <dbReference type="ARBA" id="ARBA00022490"/>
    </source>
</evidence>
<dbReference type="OrthoDB" id="340431at2759"/>
<dbReference type="GO" id="GO:0005634">
    <property type="term" value="C:nucleus"/>
    <property type="evidence" value="ECO:0007669"/>
    <property type="project" value="UniProtKB-SubCell"/>
</dbReference>
<dbReference type="PANTHER" id="PTHR12225:SF0">
    <property type="entry name" value="PROTEASOMAL UBIQUITIN RECEPTOR ADRM1"/>
    <property type="match status" value="1"/>
</dbReference>
<feature type="compositionally biased region" description="Basic and acidic residues" evidence="6">
    <location>
        <begin position="143"/>
        <end position="169"/>
    </location>
</feature>
<dbReference type="GO" id="GO:0008541">
    <property type="term" value="C:proteasome regulatory particle, lid subcomplex"/>
    <property type="evidence" value="ECO:0007669"/>
    <property type="project" value="TreeGrafter"/>
</dbReference>
<dbReference type="InterPro" id="IPR038633">
    <property type="entry name" value="Rpn13/ADRM1_Pru_sf"/>
</dbReference>
<dbReference type="Pfam" id="PF04683">
    <property type="entry name" value="Rpn13_ADRM1_Pru"/>
    <property type="match status" value="1"/>
</dbReference>
<evidence type="ECO:0000259" key="7">
    <source>
        <dbReference type="PROSITE" id="PS51917"/>
    </source>
</evidence>
<proteinExistence type="predicted"/>
<evidence type="ECO:0000256" key="5">
    <source>
        <dbReference type="ARBA" id="ARBA00023242"/>
    </source>
</evidence>
<feature type="domain" description="Pru" evidence="7">
    <location>
        <begin position="1"/>
        <end position="128"/>
    </location>
</feature>
<feature type="compositionally biased region" description="Acidic residues" evidence="6">
    <location>
        <begin position="128"/>
        <end position="142"/>
    </location>
</feature>
<dbReference type="GO" id="GO:0070628">
    <property type="term" value="F:proteasome binding"/>
    <property type="evidence" value="ECO:0007669"/>
    <property type="project" value="TreeGrafter"/>
</dbReference>
<keyword evidence="5" id="KW-0539">Nucleus</keyword>
<evidence type="ECO:0000256" key="2">
    <source>
        <dbReference type="ARBA" id="ARBA00004496"/>
    </source>
</evidence>
<dbReference type="KEGG" id="kmx:KLMA_10631"/>
<dbReference type="RefSeq" id="XP_022674144.1">
    <property type="nucleotide sequence ID" value="XM_022822310.1"/>
</dbReference>
<dbReference type="Gene3D" id="2.30.29.70">
    <property type="entry name" value="Proteasomal ubiquitin receptor Rpn13/ADRM1"/>
    <property type="match status" value="1"/>
</dbReference>
<dbReference type="GO" id="GO:0005737">
    <property type="term" value="C:cytoplasm"/>
    <property type="evidence" value="ECO:0007669"/>
    <property type="project" value="UniProtKB-SubCell"/>
</dbReference>
<evidence type="ECO:0000313" key="8">
    <source>
        <dbReference type="EMBL" id="BAO38253.2"/>
    </source>
</evidence>
<feature type="compositionally biased region" description="Basic and acidic residues" evidence="6">
    <location>
        <begin position="271"/>
        <end position="295"/>
    </location>
</feature>
<comment type="subcellular location">
    <subcellularLocation>
        <location evidence="2">Cytoplasm</location>
    </subcellularLocation>
    <subcellularLocation>
        <location evidence="1">Nucleus</location>
    </subcellularLocation>
</comment>
<feature type="region of interest" description="Disordered" evidence="6">
    <location>
        <begin position="128"/>
        <end position="174"/>
    </location>
</feature>